<dbReference type="EnsemblFungi" id="PTTG_08815-t43_2">
    <property type="protein sequence ID" value="PTTG_08815-t43_2-p1"/>
    <property type="gene ID" value="PTTG_08815"/>
</dbReference>
<gene>
    <name evidence="1" type="ORF">PTTG_08815</name>
</gene>
<dbReference type="EMBL" id="ADAS02000151">
    <property type="protein sequence ID" value="OAV88863.1"/>
    <property type="molecule type" value="Genomic_DNA"/>
</dbReference>
<name>A0A0C4F6P5_PUCT1</name>
<protein>
    <submittedName>
        <fullName evidence="1 2">Uncharacterized protein</fullName>
    </submittedName>
</protein>
<organism evidence="1">
    <name type="scientific">Puccinia triticina (isolate 1-1 / race 1 (BBBD))</name>
    <name type="common">Brown leaf rust fungus</name>
    <dbReference type="NCBI Taxonomy" id="630390"/>
    <lineage>
        <taxon>Eukaryota</taxon>
        <taxon>Fungi</taxon>
        <taxon>Dikarya</taxon>
        <taxon>Basidiomycota</taxon>
        <taxon>Pucciniomycotina</taxon>
        <taxon>Pucciniomycetes</taxon>
        <taxon>Pucciniales</taxon>
        <taxon>Pucciniaceae</taxon>
        <taxon>Puccinia</taxon>
    </lineage>
</organism>
<evidence type="ECO:0000313" key="3">
    <source>
        <dbReference type="Proteomes" id="UP000005240"/>
    </source>
</evidence>
<evidence type="ECO:0000313" key="2">
    <source>
        <dbReference type="EnsemblFungi" id="PTTG_08815-t43_1-p1"/>
    </source>
</evidence>
<dbReference type="EMBL" id="ADAS02000151">
    <property type="protein sequence ID" value="OAV88864.1"/>
    <property type="molecule type" value="Genomic_DNA"/>
</dbReference>
<dbReference type="AlphaFoldDB" id="A0A0C4F6P5"/>
<evidence type="ECO:0000313" key="1">
    <source>
        <dbReference type="EMBL" id="OAV88864.1"/>
    </source>
</evidence>
<dbReference type="Proteomes" id="UP000005240">
    <property type="component" value="Unassembled WGS sequence"/>
</dbReference>
<dbReference type="EnsemblFungi" id="PTTG_08815-t43_1">
    <property type="protein sequence ID" value="PTTG_08815-t43_1-p1"/>
    <property type="gene ID" value="PTTG_08815"/>
</dbReference>
<reference evidence="2" key="4">
    <citation type="submission" date="2025-05" db="UniProtKB">
        <authorList>
            <consortium name="EnsemblFungi"/>
        </authorList>
    </citation>
    <scope>IDENTIFICATION</scope>
    <source>
        <strain evidence="2">isolate 1-1 / race 1 (BBBD)</strain>
    </source>
</reference>
<keyword evidence="3" id="KW-1185">Reference proteome</keyword>
<proteinExistence type="predicted"/>
<sequence length="131" mass="14578">MESRACQAYNGYARLIWDTSSLVSSRQPATAASFDPKPHLHLPSTSLTKMKSLECSFGPNIDARDPNESTLRYRPKLSLICLFINQLGFPQVVLSRPASSFHSSYSPPTQLKTLAFIMDQLDCSPDWHGTS</sequence>
<dbReference type="VEuPathDB" id="FungiDB:PTTG_08815"/>
<reference evidence="2 3" key="3">
    <citation type="journal article" date="2017" name="G3 (Bethesda)">
        <title>Comparative analysis highlights variable genome content of wheat rusts and divergence of the mating loci.</title>
        <authorList>
            <person name="Cuomo C.A."/>
            <person name="Bakkeren G."/>
            <person name="Khalil H.B."/>
            <person name="Panwar V."/>
            <person name="Joly D."/>
            <person name="Linning R."/>
            <person name="Sakthikumar S."/>
            <person name="Song X."/>
            <person name="Adiconis X."/>
            <person name="Fan L."/>
            <person name="Goldberg J.M."/>
            <person name="Levin J.Z."/>
            <person name="Young S."/>
            <person name="Zeng Q."/>
            <person name="Anikster Y."/>
            <person name="Bruce M."/>
            <person name="Wang M."/>
            <person name="Yin C."/>
            <person name="McCallum B."/>
            <person name="Szabo L.J."/>
            <person name="Hulbert S."/>
            <person name="Chen X."/>
            <person name="Fellers J.P."/>
        </authorList>
    </citation>
    <scope>NUCLEOTIDE SEQUENCE</scope>
    <source>
        <strain evidence="2">isolate 1-1 / race 1 (BBBD)</strain>
        <strain evidence="3">Isolate 1-1 / race 1 (BBBD)</strain>
    </source>
</reference>
<reference evidence="1" key="2">
    <citation type="submission" date="2016-05" db="EMBL/GenBank/DDBJ databases">
        <title>Comparative analysis highlights variable genome content of wheat rusts and divergence of the mating loci.</title>
        <authorList>
            <person name="Cuomo C.A."/>
            <person name="Bakkeren G."/>
            <person name="Szabo L."/>
            <person name="Khalil H."/>
            <person name="Joly D."/>
            <person name="Goldberg J."/>
            <person name="Young S."/>
            <person name="Zeng Q."/>
            <person name="Fellers J."/>
        </authorList>
    </citation>
    <scope>NUCLEOTIDE SEQUENCE [LARGE SCALE GENOMIC DNA]</scope>
    <source>
        <strain evidence="1">1-1 BBBD Race 1</strain>
    </source>
</reference>
<reference evidence="1" key="1">
    <citation type="submission" date="2009-11" db="EMBL/GenBank/DDBJ databases">
        <authorList>
            <consortium name="The Broad Institute Genome Sequencing Platform"/>
            <person name="Ward D."/>
            <person name="Feldgarden M."/>
            <person name="Earl A."/>
            <person name="Young S.K."/>
            <person name="Zeng Q."/>
            <person name="Koehrsen M."/>
            <person name="Alvarado L."/>
            <person name="Berlin A."/>
            <person name="Bochicchio J."/>
            <person name="Borenstein D."/>
            <person name="Chapman S.B."/>
            <person name="Chen Z."/>
            <person name="Engels R."/>
            <person name="Freedman E."/>
            <person name="Gellesch M."/>
            <person name="Goldberg J."/>
            <person name="Griggs A."/>
            <person name="Gujja S."/>
            <person name="Heilman E."/>
            <person name="Heiman D."/>
            <person name="Hepburn T."/>
            <person name="Howarth C."/>
            <person name="Jen D."/>
            <person name="Larson L."/>
            <person name="Lewis B."/>
            <person name="Mehta T."/>
            <person name="Park D."/>
            <person name="Pearson M."/>
            <person name="Roberts A."/>
            <person name="Saif S."/>
            <person name="Shea T."/>
            <person name="Shenoy N."/>
            <person name="Sisk P."/>
            <person name="Stolte C."/>
            <person name="Sykes S."/>
            <person name="Thomson T."/>
            <person name="Walk T."/>
            <person name="White J."/>
            <person name="Yandava C."/>
            <person name="Izard J."/>
            <person name="Baranova O.V."/>
            <person name="Blanton J.M."/>
            <person name="Tanner A.C."/>
            <person name="Dewhirst F.E."/>
            <person name="Haas B."/>
            <person name="Nusbaum C."/>
            <person name="Birren B."/>
        </authorList>
    </citation>
    <scope>NUCLEOTIDE SEQUENCE [LARGE SCALE GENOMIC DNA]</scope>
    <source>
        <strain evidence="1">1-1 BBBD Race 1</strain>
    </source>
</reference>
<accession>A0A0C4F6P5</accession>